<dbReference type="Pfam" id="PF00005">
    <property type="entry name" value="ABC_tran"/>
    <property type="match status" value="1"/>
</dbReference>
<keyword evidence="1" id="KW-0813">Transport</keyword>
<dbReference type="GO" id="GO:0005524">
    <property type="term" value="F:ATP binding"/>
    <property type="evidence" value="ECO:0007669"/>
    <property type="project" value="UniProtKB-KW"/>
</dbReference>
<accession>A0A923NPC6</accession>
<dbReference type="AlphaFoldDB" id="A0A923NPC6"/>
<gene>
    <name evidence="5" type="ORF">H9L42_12515</name>
</gene>
<dbReference type="PROSITE" id="PS50893">
    <property type="entry name" value="ABC_TRANSPORTER_2"/>
    <property type="match status" value="1"/>
</dbReference>
<sequence>MKLKVRQLKKSYDGKVVLDLEQVEIQGHKRTAIIGPNGAGKSTLLNLIAGLEEPSAGRIFYDGKEEIPWRDMTQVFQKPYLLSSTVENNIAYPLKLRGWDRERIEARVLQLCEELNLLDLRKKKAWKLSGGETQKVALARALSFYPDLLLLDEPTANIDPATTAEIEQMLTKINEVSGTTIVLITHNLAQARRVCERCLFLKDGLLVEEGDAQQMLRMPQNPVTRRFIEGELLI</sequence>
<name>A0A923NPC6_9FIRM</name>
<dbReference type="InterPro" id="IPR003439">
    <property type="entry name" value="ABC_transporter-like_ATP-bd"/>
</dbReference>
<evidence type="ECO:0000256" key="3">
    <source>
        <dbReference type="ARBA" id="ARBA00022840"/>
    </source>
</evidence>
<dbReference type="SUPFAM" id="SSF52540">
    <property type="entry name" value="P-loop containing nucleoside triphosphate hydrolases"/>
    <property type="match status" value="1"/>
</dbReference>
<dbReference type="InterPro" id="IPR003593">
    <property type="entry name" value="AAA+_ATPase"/>
</dbReference>
<keyword evidence="6" id="KW-1185">Reference proteome</keyword>
<dbReference type="Proteomes" id="UP000602647">
    <property type="component" value="Unassembled WGS sequence"/>
</dbReference>
<dbReference type="EMBL" id="JACRYT010000016">
    <property type="protein sequence ID" value="MBC6680644.1"/>
    <property type="molecule type" value="Genomic_DNA"/>
</dbReference>
<evidence type="ECO:0000313" key="5">
    <source>
        <dbReference type="EMBL" id="MBC6680644.1"/>
    </source>
</evidence>
<keyword evidence="3 5" id="KW-0067">ATP-binding</keyword>
<reference evidence="5" key="1">
    <citation type="submission" date="2020-08" db="EMBL/GenBank/DDBJ databases">
        <title>Genome public.</title>
        <authorList>
            <person name="Liu C."/>
            <person name="Sun Q."/>
        </authorList>
    </citation>
    <scope>NUCLEOTIDE SEQUENCE</scope>
    <source>
        <strain evidence="5">BX12</strain>
    </source>
</reference>
<dbReference type="InterPro" id="IPR050093">
    <property type="entry name" value="ABC_SmlMolc_Importer"/>
</dbReference>
<dbReference type="Gene3D" id="3.40.50.300">
    <property type="entry name" value="P-loop containing nucleotide triphosphate hydrolases"/>
    <property type="match status" value="1"/>
</dbReference>
<evidence type="ECO:0000256" key="2">
    <source>
        <dbReference type="ARBA" id="ARBA00022741"/>
    </source>
</evidence>
<dbReference type="InterPro" id="IPR027417">
    <property type="entry name" value="P-loop_NTPase"/>
</dbReference>
<protein>
    <submittedName>
        <fullName evidence="5">ATP-binding cassette domain-containing protein</fullName>
    </submittedName>
</protein>
<evidence type="ECO:0000259" key="4">
    <source>
        <dbReference type="PROSITE" id="PS50893"/>
    </source>
</evidence>
<dbReference type="GO" id="GO:0016887">
    <property type="term" value="F:ATP hydrolysis activity"/>
    <property type="evidence" value="ECO:0007669"/>
    <property type="project" value="InterPro"/>
</dbReference>
<evidence type="ECO:0000256" key="1">
    <source>
        <dbReference type="ARBA" id="ARBA00022448"/>
    </source>
</evidence>
<evidence type="ECO:0000313" key="6">
    <source>
        <dbReference type="Proteomes" id="UP000602647"/>
    </source>
</evidence>
<feature type="domain" description="ABC transporter" evidence="4">
    <location>
        <begin position="3"/>
        <end position="228"/>
    </location>
</feature>
<proteinExistence type="predicted"/>
<comment type="caution">
    <text evidence="5">The sequence shown here is derived from an EMBL/GenBank/DDBJ whole genome shotgun (WGS) entry which is preliminary data.</text>
</comment>
<organism evidence="5 6">
    <name type="scientific">Zhenpiania hominis</name>
    <dbReference type="NCBI Taxonomy" id="2763644"/>
    <lineage>
        <taxon>Bacteria</taxon>
        <taxon>Bacillati</taxon>
        <taxon>Bacillota</taxon>
        <taxon>Clostridia</taxon>
        <taxon>Peptostreptococcales</taxon>
        <taxon>Anaerovoracaceae</taxon>
        <taxon>Zhenpiania</taxon>
    </lineage>
</organism>
<keyword evidence="2" id="KW-0547">Nucleotide-binding</keyword>
<dbReference type="PANTHER" id="PTHR42781:SF9">
    <property type="entry name" value="AMINO ACID ABC TRANSPORTER, ATP-BINDING PROTEIN-RELATED"/>
    <property type="match status" value="1"/>
</dbReference>
<dbReference type="SMART" id="SM00382">
    <property type="entry name" value="AAA"/>
    <property type="match status" value="1"/>
</dbReference>
<dbReference type="PANTHER" id="PTHR42781">
    <property type="entry name" value="SPERMIDINE/PUTRESCINE IMPORT ATP-BINDING PROTEIN POTA"/>
    <property type="match status" value="1"/>
</dbReference>